<reference evidence="2" key="1">
    <citation type="journal article" date="2022" name="bioRxiv">
        <title>Sequencing and chromosome-scale assembly of the giantPleurodeles waltlgenome.</title>
        <authorList>
            <person name="Brown T."/>
            <person name="Elewa A."/>
            <person name="Iarovenko S."/>
            <person name="Subramanian E."/>
            <person name="Araus A.J."/>
            <person name="Petzold A."/>
            <person name="Susuki M."/>
            <person name="Suzuki K.-i.T."/>
            <person name="Hayashi T."/>
            <person name="Toyoda A."/>
            <person name="Oliveira C."/>
            <person name="Osipova E."/>
            <person name="Leigh N.D."/>
            <person name="Simon A."/>
            <person name="Yun M.H."/>
        </authorList>
    </citation>
    <scope>NUCLEOTIDE SEQUENCE</scope>
    <source>
        <strain evidence="2">20211129_DDA</strain>
        <tissue evidence="2">Liver</tissue>
    </source>
</reference>
<name>A0AAV7TPS7_PLEWA</name>
<evidence type="ECO:0000313" key="2">
    <source>
        <dbReference type="EMBL" id="KAJ1178199.1"/>
    </source>
</evidence>
<comment type="caution">
    <text evidence="2">The sequence shown here is derived from an EMBL/GenBank/DDBJ whole genome shotgun (WGS) entry which is preliminary data.</text>
</comment>
<feature type="region of interest" description="Disordered" evidence="1">
    <location>
        <begin position="1"/>
        <end position="25"/>
    </location>
</feature>
<accession>A0AAV7TPS7</accession>
<dbReference type="AlphaFoldDB" id="A0AAV7TPS7"/>
<evidence type="ECO:0000313" key="3">
    <source>
        <dbReference type="Proteomes" id="UP001066276"/>
    </source>
</evidence>
<protein>
    <submittedName>
        <fullName evidence="2">Uncharacterized protein</fullName>
    </submittedName>
</protein>
<sequence>MRGVCEDLSRQTGDSKTQSASMARVRPTDQVLHIWKEPSNGKGCGPVSAMLQRVGGTSSSCPLERQVFRRRTPASRGNSLARWALKLRCEAELSGGGQCGSRGARLDLPRTALTRQLYTPASRT</sequence>
<feature type="compositionally biased region" description="Polar residues" evidence="1">
    <location>
        <begin position="10"/>
        <end position="21"/>
    </location>
</feature>
<evidence type="ECO:0000256" key="1">
    <source>
        <dbReference type="SAM" id="MobiDB-lite"/>
    </source>
</evidence>
<dbReference type="EMBL" id="JANPWB010000006">
    <property type="protein sequence ID" value="KAJ1178199.1"/>
    <property type="molecule type" value="Genomic_DNA"/>
</dbReference>
<organism evidence="2 3">
    <name type="scientific">Pleurodeles waltl</name>
    <name type="common">Iberian ribbed newt</name>
    <dbReference type="NCBI Taxonomy" id="8319"/>
    <lineage>
        <taxon>Eukaryota</taxon>
        <taxon>Metazoa</taxon>
        <taxon>Chordata</taxon>
        <taxon>Craniata</taxon>
        <taxon>Vertebrata</taxon>
        <taxon>Euteleostomi</taxon>
        <taxon>Amphibia</taxon>
        <taxon>Batrachia</taxon>
        <taxon>Caudata</taxon>
        <taxon>Salamandroidea</taxon>
        <taxon>Salamandridae</taxon>
        <taxon>Pleurodelinae</taxon>
        <taxon>Pleurodeles</taxon>
    </lineage>
</organism>
<dbReference type="Proteomes" id="UP001066276">
    <property type="component" value="Chromosome 3_2"/>
</dbReference>
<keyword evidence="3" id="KW-1185">Reference proteome</keyword>
<proteinExistence type="predicted"/>
<gene>
    <name evidence="2" type="ORF">NDU88_003446</name>
</gene>